<keyword evidence="3" id="KW-1185">Reference proteome</keyword>
<dbReference type="AlphaFoldDB" id="A0A5C0B774"/>
<feature type="transmembrane region" description="Helical" evidence="1">
    <location>
        <begin position="183"/>
        <end position="203"/>
    </location>
</feature>
<evidence type="ECO:0000313" key="3">
    <source>
        <dbReference type="Proteomes" id="UP000325161"/>
    </source>
</evidence>
<dbReference type="OrthoDB" id="8681974at2"/>
<proteinExistence type="predicted"/>
<feature type="transmembrane region" description="Helical" evidence="1">
    <location>
        <begin position="157"/>
        <end position="177"/>
    </location>
</feature>
<feature type="transmembrane region" description="Helical" evidence="1">
    <location>
        <begin position="215"/>
        <end position="236"/>
    </location>
</feature>
<dbReference type="KEGG" id="pacr:FXN63_25870"/>
<evidence type="ECO:0000256" key="1">
    <source>
        <dbReference type="SAM" id="Phobius"/>
    </source>
</evidence>
<feature type="transmembrane region" description="Helical" evidence="1">
    <location>
        <begin position="44"/>
        <end position="65"/>
    </location>
</feature>
<dbReference type="EMBL" id="CP043046">
    <property type="protein sequence ID" value="QEI08901.1"/>
    <property type="molecule type" value="Genomic_DNA"/>
</dbReference>
<dbReference type="RefSeq" id="WP_148818488.1">
    <property type="nucleotide sequence ID" value="NZ_CP043046.1"/>
</dbReference>
<name>A0A5C0B774_9BURK</name>
<feature type="transmembrane region" description="Helical" evidence="1">
    <location>
        <begin position="99"/>
        <end position="119"/>
    </location>
</feature>
<keyword evidence="1" id="KW-0472">Membrane</keyword>
<evidence type="ECO:0000313" key="2">
    <source>
        <dbReference type="EMBL" id="QEI08901.1"/>
    </source>
</evidence>
<keyword evidence="1" id="KW-0812">Transmembrane</keyword>
<accession>A0A5C0B774</accession>
<protein>
    <submittedName>
        <fullName evidence="2">Uncharacterized protein</fullName>
    </submittedName>
</protein>
<dbReference type="Proteomes" id="UP000325161">
    <property type="component" value="Chromosome"/>
</dbReference>
<feature type="transmembrane region" description="Helical" evidence="1">
    <location>
        <begin position="125"/>
        <end position="145"/>
    </location>
</feature>
<reference evidence="2 3" key="1">
    <citation type="submission" date="2019-08" db="EMBL/GenBank/DDBJ databases">
        <title>Amphibian skin-associated Pigmentiphaga: genome sequence and occurrence across geography and hosts.</title>
        <authorList>
            <person name="Bletz M.C."/>
            <person name="Bunk B."/>
            <person name="Sproeer C."/>
            <person name="Biwer P."/>
            <person name="Reiter S."/>
            <person name="Rabemananjara F.C.E."/>
            <person name="Schulz S."/>
            <person name="Overmann J."/>
            <person name="Vences M."/>
        </authorList>
    </citation>
    <scope>NUCLEOTIDE SEQUENCE [LARGE SCALE GENOMIC DNA]</scope>
    <source>
        <strain evidence="2 3">Mada1488</strain>
    </source>
</reference>
<organism evidence="2 3">
    <name type="scientific">Pigmentiphaga aceris</name>
    <dbReference type="NCBI Taxonomy" id="1940612"/>
    <lineage>
        <taxon>Bacteria</taxon>
        <taxon>Pseudomonadati</taxon>
        <taxon>Pseudomonadota</taxon>
        <taxon>Betaproteobacteria</taxon>
        <taxon>Burkholderiales</taxon>
        <taxon>Alcaligenaceae</taxon>
        <taxon>Pigmentiphaga</taxon>
    </lineage>
</organism>
<feature type="transmembrane region" description="Helical" evidence="1">
    <location>
        <begin position="242"/>
        <end position="262"/>
    </location>
</feature>
<sequence>MALLDAFLSTIPVEALAVRMLTTALVVMAVSWAVGVFGPIIGGALAGLPIVLGPGFYFLAAQAPASFVSQAATYALFSLCATQCFVLAYIAMANRLSPWTCLMSVVGVWVLATFAFQLAPGQVHVGIILFIVTTALCWHLGRRFLSSTNSAKGKTGWGLLAARGLLAGALVAVVTSASQTLGATGAGLLMAFPIGYSVVAVTIHQRFGSASLIATLHSALLGTSSLAGFCAVVALAVPHWPINVALGSALITSVLITSGLVLRRHLMAARR</sequence>
<gene>
    <name evidence="2" type="ORF">FXN63_25870</name>
</gene>
<keyword evidence="1" id="KW-1133">Transmembrane helix</keyword>
<feature type="transmembrane region" description="Helical" evidence="1">
    <location>
        <begin position="71"/>
        <end position="92"/>
    </location>
</feature>
<feature type="transmembrane region" description="Helical" evidence="1">
    <location>
        <begin position="16"/>
        <end position="37"/>
    </location>
</feature>